<dbReference type="PANTHER" id="PTHR28027">
    <property type="entry name" value="TRANSCRIPTIONAL REGULATOR MIT1"/>
    <property type="match status" value="1"/>
</dbReference>
<keyword evidence="3" id="KW-1185">Reference proteome</keyword>
<accession>A0A0C3S2W7</accession>
<reference evidence="2 3" key="1">
    <citation type="journal article" date="2014" name="PLoS Genet.">
        <title>Analysis of the Phlebiopsis gigantea genome, transcriptome and secretome provides insight into its pioneer colonization strategies of wood.</title>
        <authorList>
            <person name="Hori C."/>
            <person name="Ishida T."/>
            <person name="Igarashi K."/>
            <person name="Samejima M."/>
            <person name="Suzuki H."/>
            <person name="Master E."/>
            <person name="Ferreira P."/>
            <person name="Ruiz-Duenas F.J."/>
            <person name="Held B."/>
            <person name="Canessa P."/>
            <person name="Larrondo L.F."/>
            <person name="Schmoll M."/>
            <person name="Druzhinina I.S."/>
            <person name="Kubicek C.P."/>
            <person name="Gaskell J.A."/>
            <person name="Kersten P."/>
            <person name="St John F."/>
            <person name="Glasner J."/>
            <person name="Sabat G."/>
            <person name="Splinter BonDurant S."/>
            <person name="Syed K."/>
            <person name="Yadav J."/>
            <person name="Mgbeahuruike A.C."/>
            <person name="Kovalchuk A."/>
            <person name="Asiegbu F.O."/>
            <person name="Lackner G."/>
            <person name="Hoffmeister D."/>
            <person name="Rencoret J."/>
            <person name="Gutierrez A."/>
            <person name="Sun H."/>
            <person name="Lindquist E."/>
            <person name="Barry K."/>
            <person name="Riley R."/>
            <person name="Grigoriev I.V."/>
            <person name="Henrissat B."/>
            <person name="Kues U."/>
            <person name="Berka R.M."/>
            <person name="Martinez A.T."/>
            <person name="Covert S.F."/>
            <person name="Blanchette R.A."/>
            <person name="Cullen D."/>
        </authorList>
    </citation>
    <scope>NUCLEOTIDE SEQUENCE [LARGE SCALE GENOMIC DNA]</scope>
    <source>
        <strain evidence="2 3">11061_1 CR5-6</strain>
    </source>
</reference>
<feature type="region of interest" description="Disordered" evidence="1">
    <location>
        <begin position="180"/>
        <end position="203"/>
    </location>
</feature>
<dbReference type="OrthoDB" id="5572844at2759"/>
<organism evidence="2 3">
    <name type="scientific">Phlebiopsis gigantea (strain 11061_1 CR5-6)</name>
    <name type="common">White-rot fungus</name>
    <name type="synonym">Peniophora gigantea</name>
    <dbReference type="NCBI Taxonomy" id="745531"/>
    <lineage>
        <taxon>Eukaryota</taxon>
        <taxon>Fungi</taxon>
        <taxon>Dikarya</taxon>
        <taxon>Basidiomycota</taxon>
        <taxon>Agaricomycotina</taxon>
        <taxon>Agaricomycetes</taxon>
        <taxon>Polyporales</taxon>
        <taxon>Phanerochaetaceae</taxon>
        <taxon>Phlebiopsis</taxon>
    </lineage>
</organism>
<evidence type="ECO:0000256" key="1">
    <source>
        <dbReference type="SAM" id="MobiDB-lite"/>
    </source>
</evidence>
<dbReference type="PANTHER" id="PTHR28027:SF1">
    <property type="entry name" value="CAMP INDEPENDENT REGULATORY PROTEIN (AFU_ORTHOLOGUE AFUA_3G09640)"/>
    <property type="match status" value="1"/>
</dbReference>
<dbReference type="Pfam" id="PF09729">
    <property type="entry name" value="Gti1_Pac2"/>
    <property type="match status" value="2"/>
</dbReference>
<name>A0A0C3S2W7_PHLG1</name>
<sequence>MPAASPAQHHQIPLHGGAQSTAPGAQLPTLANTHIRSVADAQKLFYAVQLGLLPKVERRLDAVERKRLQPGDVYVWEERGSGPGFVAQGAAVAAAAAHKAEGSEGAAQGYEVGIERWTEGLSWSASRIRDDFLIYFENIKKKERGVDRDGARARSLENQVLREGERDMYIKQTYSVLRNDVNHDDGAGPSSAGGEKKEGKKKPRKWHLNAYFTKSTEGDLNTIDSIPWLRDIQVPDAIFTSARQSKKGNSAAANASSSASAPAAGPSHTKAEPQPEDDPARLAGSKRGRGREGPSVQRTYAPFPVAVIF</sequence>
<feature type="compositionally biased region" description="Low complexity" evidence="1">
    <location>
        <begin position="247"/>
        <end position="267"/>
    </location>
</feature>
<evidence type="ECO:0000313" key="2">
    <source>
        <dbReference type="EMBL" id="KIP02065.1"/>
    </source>
</evidence>
<feature type="region of interest" description="Disordered" evidence="1">
    <location>
        <begin position="243"/>
        <end position="303"/>
    </location>
</feature>
<dbReference type="GO" id="GO:0003677">
    <property type="term" value="F:DNA binding"/>
    <property type="evidence" value="ECO:0007669"/>
    <property type="project" value="TreeGrafter"/>
</dbReference>
<dbReference type="EMBL" id="KN840707">
    <property type="protein sequence ID" value="KIP02065.1"/>
    <property type="molecule type" value="Genomic_DNA"/>
</dbReference>
<dbReference type="Proteomes" id="UP000053257">
    <property type="component" value="Unassembled WGS sequence"/>
</dbReference>
<evidence type="ECO:0000313" key="3">
    <source>
        <dbReference type="Proteomes" id="UP000053257"/>
    </source>
</evidence>
<feature type="region of interest" description="Disordered" evidence="1">
    <location>
        <begin position="1"/>
        <end position="25"/>
    </location>
</feature>
<proteinExistence type="predicted"/>
<gene>
    <name evidence="2" type="ORF">PHLGIDRAFT_122793</name>
</gene>
<dbReference type="AlphaFoldDB" id="A0A0C3S2W7"/>
<protein>
    <submittedName>
        <fullName evidence="2">Uncharacterized protein</fullName>
    </submittedName>
</protein>
<dbReference type="HOGENOM" id="CLU_028895_2_2_1"/>
<dbReference type="InterPro" id="IPR018608">
    <property type="entry name" value="Gti1/Pac2"/>
</dbReference>